<dbReference type="RefSeq" id="WP_113888676.1">
    <property type="nucleotide sequence ID" value="NZ_QNRK01000007.1"/>
</dbReference>
<comment type="caution">
    <text evidence="3">The sequence shown here is derived from an EMBL/GenBank/DDBJ whole genome shotgun (WGS) entry which is preliminary data.</text>
</comment>
<dbReference type="Pfam" id="PF23666">
    <property type="entry name" value="Rcc01698_C"/>
    <property type="match status" value="1"/>
</dbReference>
<evidence type="ECO:0000259" key="2">
    <source>
        <dbReference type="Pfam" id="PF23666"/>
    </source>
</evidence>
<dbReference type="InterPro" id="IPR056490">
    <property type="entry name" value="Rcc01698_C"/>
</dbReference>
<name>A0A366FNZ3_9HYPH</name>
<sequence>MSWLRSKNAKPDYTGLQLQTSVSTLPIPIVWGQTKIAANLVWYQNFQAHAGSGGGKGGGGKGGMFGGGGTTSYTYSADLILALCEGPINGIGIIWKDESIYTLPMLGLSLYNGATPQATWPYLSAIYPGQALGYQGTAYVCAASYDLGAAAAISNHNFEIVGILAGTGINGADADPALVINDFLTNPQYGAGFNPASINATTLFGSGGDASLQTYCKAMGFAFSPALTSQEQGSSILSRWLQILSCAAVWSGGELKFVPYGDTAIAAGTQTTFSNQFSVPTPVPQSSGVTLPATVTVCPAADFVSDGGVAYAFSNAPLVFVGATLPAAGGTYGMPTPGTYAFAPADEGKAVVITYTYTTPTGYTPNLTPVYALTDLDFIDERGNKDPVQVERADVFSLPTVQRIECLSRGNQYSATPVEARDQSQIDLFGARVGSVIQAHEICDELRIGPLVAQTILQRELYVRAKFSFKLSWEYCLLDPMDVVTITDTNLGLSNTPVRIVSIEEDDKGCLAITAEEFVSGVSTPAFTPSASAGGAVPNWAMPAVAVNAPLIYEPPPQATGGAAQVWIGASGSGVAPTSPQWGGANVYASIDNATYSQVAVIAAPVRQGVLTAALPAVSGWDAASTLSVSLAESGAALAGTSESAAQQGATLALVDNELLAYESATLTVASAYNLTGLARGLGGTIAAAHTTGASFARIDAAVVKYDLPANLIGRTLYLKFQSFNAFGGGLQDLSTCVAYSFTPTGAGTDNPITAQLSSGIATDLGQVPDAAAVCDDFGALTGAPSGSVNLGTAP</sequence>
<dbReference type="Proteomes" id="UP000253529">
    <property type="component" value="Unassembled WGS sequence"/>
</dbReference>
<dbReference type="OrthoDB" id="6021410at2"/>
<dbReference type="Pfam" id="PF13550">
    <property type="entry name" value="Phage-tail_3"/>
    <property type="match status" value="1"/>
</dbReference>
<feature type="domain" description="Rcc01698-like C-terminal" evidence="2">
    <location>
        <begin position="608"/>
        <end position="696"/>
    </location>
</feature>
<evidence type="ECO:0000313" key="4">
    <source>
        <dbReference type="Proteomes" id="UP000253529"/>
    </source>
</evidence>
<feature type="domain" description="Tip attachment protein J" evidence="1">
    <location>
        <begin position="367"/>
        <end position="504"/>
    </location>
</feature>
<dbReference type="AlphaFoldDB" id="A0A366FNZ3"/>
<organism evidence="3 4">
    <name type="scientific">Roseiarcus fermentans</name>
    <dbReference type="NCBI Taxonomy" id="1473586"/>
    <lineage>
        <taxon>Bacteria</taxon>
        <taxon>Pseudomonadati</taxon>
        <taxon>Pseudomonadota</taxon>
        <taxon>Alphaproteobacteria</taxon>
        <taxon>Hyphomicrobiales</taxon>
        <taxon>Roseiarcaceae</taxon>
        <taxon>Roseiarcus</taxon>
    </lineage>
</organism>
<gene>
    <name evidence="3" type="ORF">DFR50_107126</name>
</gene>
<accession>A0A366FNZ3</accession>
<reference evidence="3 4" key="1">
    <citation type="submission" date="2018-06" db="EMBL/GenBank/DDBJ databases">
        <title>Genomic Encyclopedia of Type Strains, Phase IV (KMG-IV): sequencing the most valuable type-strain genomes for metagenomic binning, comparative biology and taxonomic classification.</title>
        <authorList>
            <person name="Goeker M."/>
        </authorList>
    </citation>
    <scope>NUCLEOTIDE SEQUENCE [LARGE SCALE GENOMIC DNA]</scope>
    <source>
        <strain evidence="3 4">DSM 24875</strain>
    </source>
</reference>
<dbReference type="EMBL" id="QNRK01000007">
    <property type="protein sequence ID" value="RBP15856.1"/>
    <property type="molecule type" value="Genomic_DNA"/>
</dbReference>
<protein>
    <submittedName>
        <fullName evidence="3">Putative tail protein</fullName>
    </submittedName>
</protein>
<evidence type="ECO:0000259" key="1">
    <source>
        <dbReference type="Pfam" id="PF13550"/>
    </source>
</evidence>
<evidence type="ECO:0000313" key="3">
    <source>
        <dbReference type="EMBL" id="RBP15856.1"/>
    </source>
</evidence>
<dbReference type="InterPro" id="IPR032876">
    <property type="entry name" value="J_dom"/>
</dbReference>
<keyword evidence="4" id="KW-1185">Reference proteome</keyword>
<proteinExistence type="predicted"/>